<dbReference type="Proteomes" id="UP000177103">
    <property type="component" value="Unassembled WGS sequence"/>
</dbReference>
<sequence length="109" mass="12551">MLAKSVRLNLKKEFARVKKNSVSFSGLYFTLLVARGEGESMFGFVVSSKVGSIVRRNRIRRLLTEAVRGNLEKFPKGRKYIFIGKKEALDTSHEKISLEFDKILPRIFR</sequence>
<dbReference type="NCBIfam" id="TIGR00188">
    <property type="entry name" value="rnpA"/>
    <property type="match status" value="1"/>
</dbReference>
<comment type="catalytic activity">
    <reaction evidence="6">
        <text>Endonucleolytic cleavage of RNA, removing 5'-extranucleotides from tRNA precursor.</text>
        <dbReference type="EC" id="3.1.26.5"/>
    </reaction>
</comment>
<accession>A0A1G1WBV7</accession>
<dbReference type="GO" id="GO:0030677">
    <property type="term" value="C:ribonuclease P complex"/>
    <property type="evidence" value="ECO:0007669"/>
    <property type="project" value="TreeGrafter"/>
</dbReference>
<dbReference type="GO" id="GO:0001682">
    <property type="term" value="P:tRNA 5'-leader removal"/>
    <property type="evidence" value="ECO:0007669"/>
    <property type="project" value="UniProtKB-UniRule"/>
</dbReference>
<evidence type="ECO:0000256" key="4">
    <source>
        <dbReference type="ARBA" id="ARBA00022801"/>
    </source>
</evidence>
<dbReference type="InterPro" id="IPR000100">
    <property type="entry name" value="RNase_P"/>
</dbReference>
<dbReference type="EMBL" id="MHCQ01000013">
    <property type="protein sequence ID" value="OGY24807.1"/>
    <property type="molecule type" value="Genomic_DNA"/>
</dbReference>
<dbReference type="PANTHER" id="PTHR33992:SF1">
    <property type="entry name" value="RIBONUCLEASE P PROTEIN COMPONENT"/>
    <property type="match status" value="1"/>
</dbReference>
<comment type="subunit">
    <text evidence="6">Consists of a catalytic RNA component (M1 or rnpB) and a protein subunit.</text>
</comment>
<dbReference type="GO" id="GO:0042781">
    <property type="term" value="F:3'-tRNA processing endoribonuclease activity"/>
    <property type="evidence" value="ECO:0007669"/>
    <property type="project" value="TreeGrafter"/>
</dbReference>
<reference evidence="8 9" key="1">
    <citation type="journal article" date="2016" name="Nat. Commun.">
        <title>Thousands of microbial genomes shed light on interconnected biogeochemical processes in an aquifer system.</title>
        <authorList>
            <person name="Anantharaman K."/>
            <person name="Brown C.T."/>
            <person name="Hug L.A."/>
            <person name="Sharon I."/>
            <person name="Castelle C.J."/>
            <person name="Probst A.J."/>
            <person name="Thomas B.C."/>
            <person name="Singh A."/>
            <person name="Wilkins M.J."/>
            <person name="Karaoz U."/>
            <person name="Brodie E.L."/>
            <person name="Williams K.H."/>
            <person name="Hubbard S.S."/>
            <person name="Banfield J.F."/>
        </authorList>
    </citation>
    <scope>NUCLEOTIDE SEQUENCE [LARGE SCALE GENOMIC DNA]</scope>
</reference>
<dbReference type="AlphaFoldDB" id="A0A1G1WBV7"/>
<proteinExistence type="inferred from homology"/>
<comment type="function">
    <text evidence="6">RNaseP catalyzes the removal of the 5'-leader sequence from pre-tRNA to produce the mature 5'-terminus. It can also cleave other RNA substrates such as 4.5S RNA. The protein component plays an auxiliary but essential role in vivo by binding to the 5'-leader sequence and broadening the substrate specificity of the ribozyme.</text>
</comment>
<evidence type="ECO:0000256" key="1">
    <source>
        <dbReference type="ARBA" id="ARBA00022694"/>
    </source>
</evidence>
<keyword evidence="1 6" id="KW-0819">tRNA processing</keyword>
<evidence type="ECO:0000313" key="8">
    <source>
        <dbReference type="EMBL" id="OGY24807.1"/>
    </source>
</evidence>
<evidence type="ECO:0000313" key="9">
    <source>
        <dbReference type="Proteomes" id="UP000177103"/>
    </source>
</evidence>
<dbReference type="Gene3D" id="3.30.230.10">
    <property type="match status" value="1"/>
</dbReference>
<dbReference type="InterPro" id="IPR014721">
    <property type="entry name" value="Ribsml_uS5_D2-typ_fold_subgr"/>
</dbReference>
<organism evidence="8 9">
    <name type="scientific">Candidatus Woykebacteria bacterium RBG_13_40_7b</name>
    <dbReference type="NCBI Taxonomy" id="1802594"/>
    <lineage>
        <taxon>Bacteria</taxon>
        <taxon>Candidatus Woykeibacteriota</taxon>
    </lineage>
</organism>
<evidence type="ECO:0000256" key="5">
    <source>
        <dbReference type="ARBA" id="ARBA00022884"/>
    </source>
</evidence>
<dbReference type="SUPFAM" id="SSF54211">
    <property type="entry name" value="Ribosomal protein S5 domain 2-like"/>
    <property type="match status" value="1"/>
</dbReference>
<dbReference type="InterPro" id="IPR020568">
    <property type="entry name" value="Ribosomal_Su5_D2-typ_SF"/>
</dbReference>
<keyword evidence="5 6" id="KW-0694">RNA-binding</keyword>
<comment type="caution">
    <text evidence="8">The sequence shown here is derived from an EMBL/GenBank/DDBJ whole genome shotgun (WGS) entry which is preliminary data.</text>
</comment>
<keyword evidence="2 6" id="KW-0540">Nuclease</keyword>
<dbReference type="HAMAP" id="MF_00227">
    <property type="entry name" value="RNase_P"/>
    <property type="match status" value="1"/>
</dbReference>
<dbReference type="GO" id="GO:0004526">
    <property type="term" value="F:ribonuclease P activity"/>
    <property type="evidence" value="ECO:0007669"/>
    <property type="project" value="UniProtKB-UniRule"/>
</dbReference>
<keyword evidence="3 6" id="KW-0255">Endonuclease</keyword>
<evidence type="ECO:0000256" key="3">
    <source>
        <dbReference type="ARBA" id="ARBA00022759"/>
    </source>
</evidence>
<dbReference type="PANTHER" id="PTHR33992">
    <property type="entry name" value="RIBONUCLEASE P PROTEIN COMPONENT"/>
    <property type="match status" value="1"/>
</dbReference>
<comment type="similarity">
    <text evidence="6">Belongs to the RnpA family.</text>
</comment>
<gene>
    <name evidence="6" type="primary">rnpA</name>
    <name evidence="8" type="ORF">A2Y57_01745</name>
</gene>
<evidence type="ECO:0000256" key="6">
    <source>
        <dbReference type="HAMAP-Rule" id="MF_00227"/>
    </source>
</evidence>
<protein>
    <recommendedName>
        <fullName evidence="6 7">Ribonuclease P protein component</fullName>
        <shortName evidence="6">RNase P protein</shortName>
        <shortName evidence="6">RNaseP protein</shortName>
        <ecNumber evidence="6 7">3.1.26.5</ecNumber>
    </recommendedName>
    <alternativeName>
        <fullName evidence="6">Protein C5</fullName>
    </alternativeName>
</protein>
<keyword evidence="4 6" id="KW-0378">Hydrolase</keyword>
<evidence type="ECO:0000256" key="7">
    <source>
        <dbReference type="NCBIfam" id="TIGR00188"/>
    </source>
</evidence>
<name>A0A1G1WBV7_9BACT</name>
<dbReference type="EC" id="3.1.26.5" evidence="6 7"/>
<evidence type="ECO:0000256" key="2">
    <source>
        <dbReference type="ARBA" id="ARBA00022722"/>
    </source>
</evidence>
<dbReference type="Pfam" id="PF00825">
    <property type="entry name" value="Ribonuclease_P"/>
    <property type="match status" value="1"/>
</dbReference>
<dbReference type="GO" id="GO:0000049">
    <property type="term" value="F:tRNA binding"/>
    <property type="evidence" value="ECO:0007669"/>
    <property type="project" value="UniProtKB-UniRule"/>
</dbReference>